<dbReference type="PANTHER" id="PTHR18934:SF267">
    <property type="entry name" value="ATP-DEPENDENT RNA HELICASE YLR419W-RELATED"/>
    <property type="match status" value="1"/>
</dbReference>
<evidence type="ECO:0000256" key="1">
    <source>
        <dbReference type="ARBA" id="ARBA00022741"/>
    </source>
</evidence>
<feature type="domain" description="Helicase ATP-binding" evidence="11">
    <location>
        <begin position="594"/>
        <end position="760"/>
    </location>
</feature>
<feature type="domain" description="RWD" evidence="10">
    <location>
        <begin position="405"/>
        <end position="504"/>
    </location>
</feature>
<evidence type="ECO:0000256" key="4">
    <source>
        <dbReference type="ARBA" id="ARBA00022840"/>
    </source>
</evidence>
<evidence type="ECO:0000256" key="2">
    <source>
        <dbReference type="ARBA" id="ARBA00022801"/>
    </source>
</evidence>
<dbReference type="Proteomes" id="UP000077266">
    <property type="component" value="Unassembled WGS sequence"/>
</dbReference>
<comment type="similarity">
    <text evidence="6">Belongs to the DExH box helicase family.</text>
</comment>
<dbReference type="InParanoid" id="A0A165IP98"/>
<evidence type="ECO:0000256" key="6">
    <source>
        <dbReference type="ARBA" id="ARBA00060772"/>
    </source>
</evidence>
<evidence type="ECO:0000256" key="8">
    <source>
        <dbReference type="SAM" id="MobiDB-lite"/>
    </source>
</evidence>
<keyword evidence="14" id="KW-1185">Reference proteome</keyword>
<keyword evidence="1" id="KW-0547">Nucleotide-binding</keyword>
<dbReference type="STRING" id="1314781.A0A165IP98"/>
<feature type="domain" description="UBA" evidence="9">
    <location>
        <begin position="256"/>
        <end position="296"/>
    </location>
</feature>
<evidence type="ECO:0000256" key="5">
    <source>
        <dbReference type="ARBA" id="ARBA00022884"/>
    </source>
</evidence>
<dbReference type="Pfam" id="PF24385">
    <property type="entry name" value="DSRM_DHX29"/>
    <property type="match status" value="1"/>
</dbReference>
<organism evidence="13 14">
    <name type="scientific">Exidia glandulosa HHB12029</name>
    <dbReference type="NCBI Taxonomy" id="1314781"/>
    <lineage>
        <taxon>Eukaryota</taxon>
        <taxon>Fungi</taxon>
        <taxon>Dikarya</taxon>
        <taxon>Basidiomycota</taxon>
        <taxon>Agaricomycotina</taxon>
        <taxon>Agaricomycetes</taxon>
        <taxon>Auriculariales</taxon>
        <taxon>Exidiaceae</taxon>
        <taxon>Exidia</taxon>
    </lineage>
</organism>
<protein>
    <submittedName>
        <fullName evidence="13">p-loop containing nucleoside triphosphate hydrolase protein</fullName>
    </submittedName>
</protein>
<keyword evidence="5" id="KW-0694">RNA-binding</keyword>
<dbReference type="EMBL" id="KV425985">
    <property type="protein sequence ID" value="KZV93681.1"/>
    <property type="molecule type" value="Genomic_DNA"/>
</dbReference>
<keyword evidence="7" id="KW-0175">Coiled coil</keyword>
<dbReference type="PROSITE" id="PS51192">
    <property type="entry name" value="HELICASE_ATP_BIND_1"/>
    <property type="match status" value="1"/>
</dbReference>
<dbReference type="FunCoup" id="A0A165IP98">
    <property type="interactions" value="561"/>
</dbReference>
<dbReference type="InterPro" id="IPR001650">
    <property type="entry name" value="Helicase_C-like"/>
</dbReference>
<dbReference type="InterPro" id="IPR007502">
    <property type="entry name" value="Helicase-assoc_dom"/>
</dbReference>
<dbReference type="Pfam" id="PF00270">
    <property type="entry name" value="DEAD"/>
    <property type="match status" value="1"/>
</dbReference>
<dbReference type="InterPro" id="IPR027417">
    <property type="entry name" value="P-loop_NTPase"/>
</dbReference>
<feature type="compositionally biased region" description="Polar residues" evidence="8">
    <location>
        <begin position="530"/>
        <end position="539"/>
    </location>
</feature>
<feature type="coiled-coil region" evidence="7">
    <location>
        <begin position="784"/>
        <end position="811"/>
    </location>
</feature>
<dbReference type="InterPro" id="IPR015940">
    <property type="entry name" value="UBA"/>
</dbReference>
<dbReference type="GO" id="GO:0005524">
    <property type="term" value="F:ATP binding"/>
    <property type="evidence" value="ECO:0007669"/>
    <property type="project" value="UniProtKB-KW"/>
</dbReference>
<dbReference type="PROSITE" id="PS50908">
    <property type="entry name" value="RWD"/>
    <property type="match status" value="1"/>
</dbReference>
<feature type="region of interest" description="Disordered" evidence="8">
    <location>
        <begin position="1"/>
        <end position="56"/>
    </location>
</feature>
<reference evidence="13 14" key="1">
    <citation type="journal article" date="2016" name="Mol. Biol. Evol.">
        <title>Comparative Genomics of Early-Diverging Mushroom-Forming Fungi Provides Insights into the Origins of Lignocellulose Decay Capabilities.</title>
        <authorList>
            <person name="Nagy L.G."/>
            <person name="Riley R."/>
            <person name="Tritt A."/>
            <person name="Adam C."/>
            <person name="Daum C."/>
            <person name="Floudas D."/>
            <person name="Sun H."/>
            <person name="Yadav J.S."/>
            <person name="Pangilinan J."/>
            <person name="Larsson K.H."/>
            <person name="Matsuura K."/>
            <person name="Barry K."/>
            <person name="Labutti K."/>
            <person name="Kuo R."/>
            <person name="Ohm R.A."/>
            <person name="Bhattacharya S.S."/>
            <person name="Shirouzu T."/>
            <person name="Yoshinaga Y."/>
            <person name="Martin F.M."/>
            <person name="Grigoriev I.V."/>
            <person name="Hibbett D.S."/>
        </authorList>
    </citation>
    <scope>NUCLEOTIDE SEQUENCE [LARGE SCALE GENOMIC DNA]</scope>
    <source>
        <strain evidence="13 14">HHB12029</strain>
    </source>
</reference>
<dbReference type="FunFam" id="3.40.50.300:FF:000526">
    <property type="entry name" value="DExH-box ATP-dependent RNA helicase DExH3"/>
    <property type="match status" value="1"/>
</dbReference>
<dbReference type="GO" id="GO:0016787">
    <property type="term" value="F:hydrolase activity"/>
    <property type="evidence" value="ECO:0007669"/>
    <property type="project" value="UniProtKB-KW"/>
</dbReference>
<keyword evidence="4" id="KW-0067">ATP-binding</keyword>
<accession>A0A165IP98</accession>
<dbReference type="PROSITE" id="PS50030">
    <property type="entry name" value="UBA"/>
    <property type="match status" value="1"/>
</dbReference>
<dbReference type="InterPro" id="IPR048333">
    <property type="entry name" value="HA2_WH"/>
</dbReference>
<dbReference type="Pfam" id="PF07717">
    <property type="entry name" value="OB_NTP_bind"/>
    <property type="match status" value="1"/>
</dbReference>
<dbReference type="CDD" id="cd18791">
    <property type="entry name" value="SF2_C_RHA"/>
    <property type="match status" value="1"/>
</dbReference>
<evidence type="ECO:0000313" key="14">
    <source>
        <dbReference type="Proteomes" id="UP000077266"/>
    </source>
</evidence>
<dbReference type="InterPro" id="IPR011545">
    <property type="entry name" value="DEAD/DEAH_box_helicase_dom"/>
</dbReference>
<evidence type="ECO:0000256" key="7">
    <source>
        <dbReference type="SAM" id="Coils"/>
    </source>
</evidence>
<keyword evidence="2 13" id="KW-0378">Hydrolase</keyword>
<dbReference type="PROSITE" id="PS51194">
    <property type="entry name" value="HELICASE_CTER"/>
    <property type="match status" value="1"/>
</dbReference>
<dbReference type="InterPro" id="IPR016135">
    <property type="entry name" value="UBQ-conjugating_enzyme/RWD"/>
</dbReference>
<dbReference type="SMART" id="SM00487">
    <property type="entry name" value="DEXDc"/>
    <property type="match status" value="1"/>
</dbReference>
<dbReference type="PANTHER" id="PTHR18934">
    <property type="entry name" value="ATP-DEPENDENT RNA HELICASE"/>
    <property type="match status" value="1"/>
</dbReference>
<gene>
    <name evidence="13" type="ORF">EXIGLDRAFT_767789</name>
</gene>
<evidence type="ECO:0000259" key="11">
    <source>
        <dbReference type="PROSITE" id="PS51192"/>
    </source>
</evidence>
<dbReference type="SMART" id="SM00490">
    <property type="entry name" value="HELICc"/>
    <property type="match status" value="1"/>
</dbReference>
<dbReference type="InterPro" id="IPR006575">
    <property type="entry name" value="RWD_dom"/>
</dbReference>
<proteinExistence type="inferred from homology"/>
<dbReference type="Pfam" id="PF00271">
    <property type="entry name" value="Helicase_C"/>
    <property type="match status" value="1"/>
</dbReference>
<dbReference type="Gene3D" id="1.20.120.1080">
    <property type="match status" value="1"/>
</dbReference>
<name>A0A165IP98_EXIGL</name>
<feature type="region of interest" description="Disordered" evidence="8">
    <location>
        <begin position="526"/>
        <end position="562"/>
    </location>
</feature>
<keyword evidence="3" id="KW-0347">Helicase</keyword>
<evidence type="ECO:0000259" key="9">
    <source>
        <dbReference type="PROSITE" id="PS50030"/>
    </source>
</evidence>
<dbReference type="Pfam" id="PF04408">
    <property type="entry name" value="WHD_HA2"/>
    <property type="match status" value="1"/>
</dbReference>
<dbReference type="SUPFAM" id="SSF54495">
    <property type="entry name" value="UBC-like"/>
    <property type="match status" value="1"/>
</dbReference>
<dbReference type="Pfam" id="PF21010">
    <property type="entry name" value="HA2_C"/>
    <property type="match status" value="1"/>
</dbReference>
<evidence type="ECO:0000313" key="13">
    <source>
        <dbReference type="EMBL" id="KZV93681.1"/>
    </source>
</evidence>
<dbReference type="InterPro" id="IPR014001">
    <property type="entry name" value="Helicase_ATP-bd"/>
</dbReference>
<evidence type="ECO:0000259" key="10">
    <source>
        <dbReference type="PROSITE" id="PS50908"/>
    </source>
</evidence>
<feature type="domain" description="Helicase C-terminal" evidence="12">
    <location>
        <begin position="830"/>
        <end position="992"/>
    </location>
</feature>
<dbReference type="CDD" id="cd23827">
    <property type="entry name" value="RWD_YLR419W-like"/>
    <property type="match status" value="1"/>
</dbReference>
<feature type="compositionally biased region" description="Low complexity" evidence="8">
    <location>
        <begin position="40"/>
        <end position="54"/>
    </location>
</feature>
<dbReference type="Gene3D" id="3.40.50.300">
    <property type="entry name" value="P-loop containing nucleotide triphosphate hydrolases"/>
    <property type="match status" value="2"/>
</dbReference>
<dbReference type="InterPro" id="IPR011709">
    <property type="entry name" value="DEAD-box_helicase_OB_fold"/>
</dbReference>
<dbReference type="GO" id="GO:0003723">
    <property type="term" value="F:RNA binding"/>
    <property type="evidence" value="ECO:0007669"/>
    <property type="project" value="UniProtKB-KW"/>
</dbReference>
<evidence type="ECO:0000259" key="12">
    <source>
        <dbReference type="PROSITE" id="PS51194"/>
    </source>
</evidence>
<dbReference type="SUPFAM" id="SSF52540">
    <property type="entry name" value="P-loop containing nucleoside triphosphate hydrolases"/>
    <property type="match status" value="1"/>
</dbReference>
<dbReference type="CDD" id="cd17917">
    <property type="entry name" value="DEXHc_RHA-like"/>
    <property type="match status" value="1"/>
</dbReference>
<dbReference type="GO" id="GO:0004386">
    <property type="term" value="F:helicase activity"/>
    <property type="evidence" value="ECO:0007669"/>
    <property type="project" value="UniProtKB-KW"/>
</dbReference>
<dbReference type="FunFam" id="1.20.120.1080:FF:000002">
    <property type="entry name" value="Putative ATP-dependent RNA helicase DHX36"/>
    <property type="match status" value="1"/>
</dbReference>
<evidence type="ECO:0000256" key="3">
    <source>
        <dbReference type="ARBA" id="ARBA00022806"/>
    </source>
</evidence>
<dbReference type="SMART" id="SM00847">
    <property type="entry name" value="HA2"/>
    <property type="match status" value="1"/>
</dbReference>
<dbReference type="OrthoDB" id="5600252at2759"/>
<dbReference type="InterPro" id="IPR056328">
    <property type="entry name" value="DSRM_DHX29"/>
</dbReference>
<sequence>MPPKKGIVKSGNAGNSSADPKPQKTHKKGKGAAPEPPQAQPAAAPKPAQSSQQPLFPAFSKTPLSLLNERCQKNDWHKPIVDTRQAKDDQGFSFVVTLSRRNNKTSLTESVRMEPHPPYYMPTALEARHWGATYALHRIANHLQLDRVLPPGPREYWKQLDAERKLAPQHLSWMYEPDPWAAKRSVEDRQAKAAVRKEEVAATPVLSPAERKAAREFEGAVEVRMAPAMRDIVERCIKDASAEHPEIEGPEGQDFTSDTKLVTDLEKLGFKTHHVRRTLETLSGSSPLAASLLREGSPLDAAIQHLVLSCPECDLPQRFLPANNSSVPFVASAHSGKEDLRVRWMEERAIKEAGFPAAAVKECSADPRVDGTFAHLISKLNSALLGVEWTFDPDTGDVETSARDDEIDALQAVYPDAHYDASTLELQVPLPDLDTDLTLHVLFSAAHPYPAGDSLPAMYITSSDLPPYVRLHLLAQTLQADLGEPDEGRLFGAVEAVLAAYEIVRTQGPPEMSEVMTNLLPRAARKAKKISSNEASNGRTAGKAGTRSRSSPTDDRTNEQVRSAWASVVKSDKYMKLLETRQNLPSYAMKNEIVEAVEKNRVLVLVGSTGCGKTTQVPQFVLDALIDSGAGAGAQILVTQPRRVAAMSVAARVSAERAEDGSVGYAVRGESKVTKRTKILFCTTGVALRRLGPGGDGLEGLTHIIVDEVHERSVDGDFLLLELKDLLQRNDKLKIILMSATINQETFSKYFGNAPVLSIPGRTFPVQDVYIEEIIADIAYKPSFVRWNKQIEELKNAIERENSKLNDESVRTLAAISAATSVDPQLVAAVLGYVLKKTPTGAVLIFMSGVQEIRQTIEAIKSSTYGNQVDVLPLHANLTPEEQRLCFGRTNRQKIVVSTNTSVTIDDVVCVIDSGIAKEMRYDAEAGLSRLVETRISQSSGGQRRGRAGRTKPGTCYKLYSRRTEENMRKFVQPEILRVPLESLSLSVKAMREDEDVKSFLSRAIDPPSITAMDRAWVNLKALGAVGEDDELTALGKHMATMPLDLQLAKILVMGAIFSCVGPVLTIAACLSSKPLFLNPVDKRKEAGSARQKFLTANSDLLTLVAAYEAAADEVAAGGMRNARDFFEDNFISHTAFREIASLREDFWQCLVDIGFAPQHADPDDRAFNANSDNQNVVKAIIAAGLWPRICRVKTPRAQFQQTQGGTVEKENEAHELRFFDVRSDQRVFVHPGSSLFSATAFKSEFVAYFTKTLTSKLYIREVSEVPLYSILLFGGPISVNHVGGGLIIRTRVADDDQGVDIKLKAWPRIGVLVNFLRRLLEAHLAAAIFDPSVLATFSEQPVATTMVQLLDRDGMSA</sequence>